<proteinExistence type="predicted"/>
<dbReference type="InterPro" id="IPR001119">
    <property type="entry name" value="SLH_dom"/>
</dbReference>
<dbReference type="Pfam" id="PF00395">
    <property type="entry name" value="SLH"/>
    <property type="match status" value="1"/>
</dbReference>
<dbReference type="InterPro" id="IPR032599">
    <property type="entry name" value="YcdB/YcdC_rep_domain"/>
</dbReference>
<dbReference type="PROSITE" id="PS51272">
    <property type="entry name" value="SLH"/>
    <property type="match status" value="1"/>
</dbReference>
<feature type="signal peptide" evidence="2">
    <location>
        <begin position="1"/>
        <end position="24"/>
    </location>
</feature>
<protein>
    <submittedName>
        <fullName evidence="4">S-layer homology domain-containing protein</fullName>
    </submittedName>
</protein>
<name>A0A934HS79_9CLOT</name>
<feature type="chain" id="PRO_5036836688" evidence="2">
    <location>
        <begin position="25"/>
        <end position="783"/>
    </location>
</feature>
<gene>
    <name evidence="4" type="ORF">I6U51_06430</name>
</gene>
<keyword evidence="1" id="KW-0677">Repeat</keyword>
<evidence type="ECO:0000313" key="5">
    <source>
        <dbReference type="Proteomes" id="UP000622687"/>
    </source>
</evidence>
<evidence type="ECO:0000256" key="2">
    <source>
        <dbReference type="SAM" id="SignalP"/>
    </source>
</evidence>
<evidence type="ECO:0000313" key="4">
    <source>
        <dbReference type="EMBL" id="MBI6872343.1"/>
    </source>
</evidence>
<keyword evidence="2" id="KW-0732">Signal</keyword>
<dbReference type="Pfam" id="PF16244">
    <property type="entry name" value="DUF4901"/>
    <property type="match status" value="2"/>
</dbReference>
<evidence type="ECO:0000259" key="3">
    <source>
        <dbReference type="PROSITE" id="PS51272"/>
    </source>
</evidence>
<accession>A0A934HS79</accession>
<dbReference type="AlphaFoldDB" id="A0A934HS79"/>
<comment type="caution">
    <text evidence="4">The sequence shown here is derived from an EMBL/GenBank/DDBJ whole genome shotgun (WGS) entry which is preliminary data.</text>
</comment>
<dbReference type="EMBL" id="JAEEGB010000006">
    <property type="protein sequence ID" value="MBI6872343.1"/>
    <property type="molecule type" value="Genomic_DNA"/>
</dbReference>
<dbReference type="RefSeq" id="WP_211141850.1">
    <property type="nucleotide sequence ID" value="NZ_JAEEGB010000006.1"/>
</dbReference>
<dbReference type="Proteomes" id="UP000622687">
    <property type="component" value="Unassembled WGS sequence"/>
</dbReference>
<organism evidence="4 5">
    <name type="scientific">Clostridium aciditolerans</name>
    <dbReference type="NCBI Taxonomy" id="339861"/>
    <lineage>
        <taxon>Bacteria</taxon>
        <taxon>Bacillati</taxon>
        <taxon>Bacillota</taxon>
        <taxon>Clostridia</taxon>
        <taxon>Eubacteriales</taxon>
        <taxon>Clostridiaceae</taxon>
        <taxon>Clostridium</taxon>
    </lineage>
</organism>
<reference evidence="4" key="1">
    <citation type="submission" date="2020-12" db="EMBL/GenBank/DDBJ databases">
        <title>Clostridium thailandense sp. nov., a novel acetogenic bacterium isolated from peat land soil in Thailand.</title>
        <authorList>
            <person name="Chaikitkaew S."/>
            <person name="Birkeland N.K."/>
        </authorList>
    </citation>
    <scope>NUCLEOTIDE SEQUENCE</scope>
    <source>
        <strain evidence="4">DSM 17425</strain>
    </source>
</reference>
<evidence type="ECO:0000256" key="1">
    <source>
        <dbReference type="ARBA" id="ARBA00022737"/>
    </source>
</evidence>
<keyword evidence="5" id="KW-1185">Reference proteome</keyword>
<sequence length="783" mass="87615">MKSKRTLLLVLTTAIILSAKPVFAAETCNNSNSNNTNISTSTKEVNADKLAAISAKDKAKITQDQAKDTAKNILRDYFEINIDDTKFQNNVNFNANYVNGIKISVWDIHWNTQDGDKQIGINVSIDANTGKVVRVNRYEFDNKQSTPIIAKITPEQAKEIGEAFLKKINPQEFKESTPVKEDTSVNYFGPSDYSFTYNRTINSIPFESNYIRVGVDGVTGKVISYEITWDSDVKVANNDKSIKQEQAEDIFNNNTKMDLNYNSYIDKYNGRQESKTKLVYGVDSSSPIIIDAVSGKSLSWNGEIIESVKTRNISDNQKEDIFKNAKPSKKLDSPISSTRAEQLIKDKIKDIYGDGYEINSVNYEENGYAYGGKELKVWSADFVKKGKSNNFGPPEGRISINTLTEELVRADRFNFNDEEEENFQSKLTWEQAYDKAIQFIAKNCPEKIKDINTEQKNLTNQNYMFMGPSAKKFISFDFGRVVNGVTFNTNAISYNNDGINVTLDCKTGEINSFGCMWQDKLDLPPAANTISNDEAKKVFLNTNKPQLTYLLFNNGNNMDKSNSKIQLVYYVGHNRPLNTIDAFTGKALNLFGENVDDNADAFKAKIKGSSVEKEALILASQGIIDTKDFKLDSGITRLQLVKVLVNAKGFNPYLRGIDDVSFTSGVGAKDSTDYRYIQLGVKYGIIEDKKDEFKGNELVTREELSKSLIKLLGYDRIAETKGLLNLPYSDSNTISADKTGYVSLAGGLKVIEPNNEGKIRPKDNVTMSELIKAVYISLGTIQK</sequence>
<feature type="domain" description="SLH" evidence="3">
    <location>
        <begin position="660"/>
        <end position="722"/>
    </location>
</feature>